<accession>A0A2S5CIU1</accession>
<evidence type="ECO:0000313" key="2">
    <source>
        <dbReference type="Proteomes" id="UP000237423"/>
    </source>
</evidence>
<comment type="caution">
    <text evidence="1">The sequence shown here is derived from an EMBL/GenBank/DDBJ whole genome shotgun (WGS) entry which is preliminary data.</text>
</comment>
<proteinExistence type="predicted"/>
<sequence>MSSKGHNRNDNLLYWLGRVDIYYLSQMRAKPKFKKPVNIVKTRKNSAVESDFVEEIFN</sequence>
<organism evidence="1 2">
    <name type="scientific">Methylovulum psychrotolerans</name>
    <dbReference type="NCBI Taxonomy" id="1704499"/>
    <lineage>
        <taxon>Bacteria</taxon>
        <taxon>Pseudomonadati</taxon>
        <taxon>Pseudomonadota</taxon>
        <taxon>Gammaproteobacteria</taxon>
        <taxon>Methylococcales</taxon>
        <taxon>Methylococcaceae</taxon>
        <taxon>Methylovulum</taxon>
    </lineage>
</organism>
<name>A0A2S5CIU1_9GAMM</name>
<evidence type="ECO:0000313" key="1">
    <source>
        <dbReference type="EMBL" id="POZ50731.1"/>
    </source>
</evidence>
<gene>
    <name evidence="1" type="ORF">AADEFJLK_03628</name>
</gene>
<protein>
    <submittedName>
        <fullName evidence="1">Uncharacterized protein</fullName>
    </submittedName>
</protein>
<dbReference type="AlphaFoldDB" id="A0A2S5CIU1"/>
<reference evidence="1 2" key="1">
    <citation type="submission" date="2017-11" db="EMBL/GenBank/DDBJ databases">
        <title>Draft Genome Sequence of Methylobacter psychrotolerans Sph1T, an Obligate Methanotroph from Low-Temperature Environments.</title>
        <authorList>
            <person name="Oshkin I.Y."/>
            <person name="Miroshnikov K."/>
            <person name="Belova S.E."/>
            <person name="Korzhenkov A."/>
            <person name="Toshchakov S.V."/>
            <person name="Dedysh S.N."/>
        </authorList>
    </citation>
    <scope>NUCLEOTIDE SEQUENCE [LARGE SCALE GENOMIC DNA]</scope>
    <source>
        <strain evidence="1 2">Sph1</strain>
    </source>
</reference>
<dbReference type="EMBL" id="PGFZ01000009">
    <property type="protein sequence ID" value="POZ50731.1"/>
    <property type="molecule type" value="Genomic_DNA"/>
</dbReference>
<dbReference type="Proteomes" id="UP000237423">
    <property type="component" value="Unassembled WGS sequence"/>
</dbReference>